<dbReference type="SUPFAM" id="SSF48452">
    <property type="entry name" value="TPR-like"/>
    <property type="match status" value="1"/>
</dbReference>
<accession>A0ABU9L5J9</accession>
<protein>
    <recommendedName>
        <fullName evidence="5">Tetratricopeptide repeat protein</fullName>
    </recommendedName>
</protein>
<evidence type="ECO:0000313" key="3">
    <source>
        <dbReference type="EMBL" id="MEL4457017.1"/>
    </source>
</evidence>
<feature type="signal peptide" evidence="2">
    <location>
        <begin position="1"/>
        <end position="24"/>
    </location>
</feature>
<dbReference type="Pfam" id="PF13181">
    <property type="entry name" value="TPR_8"/>
    <property type="match status" value="1"/>
</dbReference>
<evidence type="ECO:0008006" key="5">
    <source>
        <dbReference type="Google" id="ProtNLM"/>
    </source>
</evidence>
<name>A0ABU9L5J9_9FLAO</name>
<dbReference type="Gene3D" id="1.25.40.10">
    <property type="entry name" value="Tetratricopeptide repeat domain"/>
    <property type="match status" value="1"/>
</dbReference>
<dbReference type="InterPro" id="IPR019734">
    <property type="entry name" value="TPR_rpt"/>
</dbReference>
<organism evidence="3 4">
    <name type="scientific">Lutimonas vermicola</name>
    <dbReference type="NCBI Taxonomy" id="414288"/>
    <lineage>
        <taxon>Bacteria</taxon>
        <taxon>Pseudomonadati</taxon>
        <taxon>Bacteroidota</taxon>
        <taxon>Flavobacteriia</taxon>
        <taxon>Flavobacteriales</taxon>
        <taxon>Flavobacteriaceae</taxon>
        <taxon>Lutimonas</taxon>
    </lineage>
</organism>
<keyword evidence="4" id="KW-1185">Reference proteome</keyword>
<feature type="repeat" description="TPR" evidence="1">
    <location>
        <begin position="333"/>
        <end position="366"/>
    </location>
</feature>
<feature type="chain" id="PRO_5046317219" description="Tetratricopeptide repeat protein" evidence="2">
    <location>
        <begin position="25"/>
        <end position="494"/>
    </location>
</feature>
<keyword evidence="2" id="KW-0732">Signal</keyword>
<sequence length="494" mass="55340">MKSAKTVLVAVVLLLTGGSFTAYAQDKYGSEPDKCKTNLSLFHEAVKMANYDAAYEPWKWCLENCPEASKVIYSDGLKMAEAKYDMAAGEIVVSKGEKVQTNDYIFKVEKSYYDTTKSNKAEMGKHAQEVILIYNMRIKYFPENLGKVYSDWANFLFKRAVLEELELDDEIYEKLGLSFKADPTGMSIKNLGKYFETVTELSKDTNPQLVFDTYDDITEAVSMKMENYSRELDAMNDKVAKGGQLTSKEKSKKRAAEVNLTALGQVEGYLDNTLTEVATCDRLIPLYKGNFESNKNNVTWLKRAVSRLNQKECTDSPIYPQMVEAYVNAAPSSDAYVFYAGILMEQGEDNKAIEYFNKAIGLESDNYKKAKYYYRVALIMKKKGSRSKAREYARLAIKERPSMGSAYLLISNLYAASANNCGTDEISKRMVYVAAADKARQAKAADPGITSTANKYIKSYMASAPSKKLVFTEGLASGTNHQIGCWINETAKIP</sequence>
<dbReference type="SMART" id="SM00028">
    <property type="entry name" value="TPR"/>
    <property type="match status" value="2"/>
</dbReference>
<evidence type="ECO:0000313" key="4">
    <source>
        <dbReference type="Proteomes" id="UP001474120"/>
    </source>
</evidence>
<evidence type="ECO:0000256" key="2">
    <source>
        <dbReference type="SAM" id="SignalP"/>
    </source>
</evidence>
<dbReference type="RefSeq" id="WP_342161178.1">
    <property type="nucleotide sequence ID" value="NZ_JBCDNA010000003.1"/>
</dbReference>
<dbReference type="Proteomes" id="UP001474120">
    <property type="component" value="Unassembled WGS sequence"/>
</dbReference>
<gene>
    <name evidence="3" type="ORF">AABB81_13995</name>
</gene>
<dbReference type="EMBL" id="JBCDNA010000003">
    <property type="protein sequence ID" value="MEL4457017.1"/>
    <property type="molecule type" value="Genomic_DNA"/>
</dbReference>
<dbReference type="PROSITE" id="PS50005">
    <property type="entry name" value="TPR"/>
    <property type="match status" value="1"/>
</dbReference>
<keyword evidence="1" id="KW-0802">TPR repeat</keyword>
<reference evidence="3 4" key="1">
    <citation type="submission" date="2024-04" db="EMBL/GenBank/DDBJ databases">
        <title>whole genome sequencing of Lutimonas vermicola strain IMCC1616.</title>
        <authorList>
            <person name="Bae S.S."/>
        </authorList>
    </citation>
    <scope>NUCLEOTIDE SEQUENCE [LARGE SCALE GENOMIC DNA]</scope>
    <source>
        <strain evidence="3 4">IMCC1616</strain>
    </source>
</reference>
<evidence type="ECO:0000256" key="1">
    <source>
        <dbReference type="PROSITE-ProRule" id="PRU00339"/>
    </source>
</evidence>
<proteinExistence type="predicted"/>
<comment type="caution">
    <text evidence="3">The sequence shown here is derived from an EMBL/GenBank/DDBJ whole genome shotgun (WGS) entry which is preliminary data.</text>
</comment>
<dbReference type="InterPro" id="IPR011990">
    <property type="entry name" value="TPR-like_helical_dom_sf"/>
</dbReference>